<dbReference type="InterPro" id="IPR006139">
    <property type="entry name" value="D-isomer_2_OHA_DH_cat_dom"/>
</dbReference>
<dbReference type="HOGENOM" id="CLU_019796_1_1_12"/>
<evidence type="ECO:0000256" key="3">
    <source>
        <dbReference type="ARBA" id="ARBA00023027"/>
    </source>
</evidence>
<comment type="similarity">
    <text evidence="1 4">Belongs to the D-isomer specific 2-hydroxyacid dehydrogenase family.</text>
</comment>
<dbReference type="InterPro" id="IPR058205">
    <property type="entry name" value="D-LDH-like"/>
</dbReference>
<evidence type="ECO:0000259" key="5">
    <source>
        <dbReference type="Pfam" id="PF00389"/>
    </source>
</evidence>
<dbReference type="PANTHER" id="PTHR43026">
    <property type="entry name" value="2-HYDROXYACID DEHYDROGENASE HOMOLOG 1-RELATED"/>
    <property type="match status" value="1"/>
</dbReference>
<evidence type="ECO:0000256" key="1">
    <source>
        <dbReference type="ARBA" id="ARBA00005854"/>
    </source>
</evidence>
<proteinExistence type="inferred from homology"/>
<evidence type="ECO:0000256" key="2">
    <source>
        <dbReference type="ARBA" id="ARBA00023002"/>
    </source>
</evidence>
<dbReference type="AlphaFoldDB" id="F8F2J9"/>
<evidence type="ECO:0000313" key="8">
    <source>
        <dbReference type="Proteomes" id="UP000000503"/>
    </source>
</evidence>
<dbReference type="Proteomes" id="UP000000503">
    <property type="component" value="Chromosome"/>
</dbReference>
<dbReference type="InterPro" id="IPR006140">
    <property type="entry name" value="D-isomer_DH_NAD-bd"/>
</dbReference>
<organism evidence="7 8">
    <name type="scientific">Gracilinema caldarium (strain ATCC 51460 / DSM 7334 / H1)</name>
    <name type="common">Treponema caldarium</name>
    <dbReference type="NCBI Taxonomy" id="744872"/>
    <lineage>
        <taxon>Bacteria</taxon>
        <taxon>Pseudomonadati</taxon>
        <taxon>Spirochaetota</taxon>
        <taxon>Spirochaetia</taxon>
        <taxon>Spirochaetales</taxon>
        <taxon>Breznakiellaceae</taxon>
        <taxon>Gracilinema</taxon>
    </lineage>
</organism>
<evidence type="ECO:0000259" key="6">
    <source>
        <dbReference type="Pfam" id="PF02826"/>
    </source>
</evidence>
<dbReference type="PANTHER" id="PTHR43026:SF1">
    <property type="entry name" value="2-HYDROXYACID DEHYDROGENASE HOMOLOG 1-RELATED"/>
    <property type="match status" value="1"/>
</dbReference>
<dbReference type="CDD" id="cd12183">
    <property type="entry name" value="LDH_like_2"/>
    <property type="match status" value="1"/>
</dbReference>
<dbReference type="GO" id="GO:0051287">
    <property type="term" value="F:NAD binding"/>
    <property type="evidence" value="ECO:0007669"/>
    <property type="project" value="InterPro"/>
</dbReference>
<dbReference type="OrthoDB" id="9805416at2"/>
<dbReference type="InterPro" id="IPR036291">
    <property type="entry name" value="NAD(P)-bd_dom_sf"/>
</dbReference>
<keyword evidence="3" id="KW-0520">NAD</keyword>
<dbReference type="EC" id="1.1.1.28" evidence="7"/>
<accession>F8F2J9</accession>
<dbReference type="Pfam" id="PF00389">
    <property type="entry name" value="2-Hacid_dh"/>
    <property type="match status" value="1"/>
</dbReference>
<dbReference type="RefSeq" id="WP_013968425.1">
    <property type="nucleotide sequence ID" value="NC_015732.1"/>
</dbReference>
<dbReference type="GO" id="GO:0008720">
    <property type="term" value="F:D-lactate dehydrogenase (NAD+) activity"/>
    <property type="evidence" value="ECO:0007669"/>
    <property type="project" value="UniProtKB-EC"/>
</dbReference>
<dbReference type="Pfam" id="PF02826">
    <property type="entry name" value="2-Hacid_dh_C"/>
    <property type="match status" value="1"/>
</dbReference>
<dbReference type="eggNOG" id="COG1052">
    <property type="taxonomic scope" value="Bacteria"/>
</dbReference>
<keyword evidence="2 4" id="KW-0560">Oxidoreductase</keyword>
<sequence length="356" mass="39653">MKTLTKREGPIRLAFFDTKPYDREYFDVHKNNYNVEIKYYPVKLSADTASLARGYDAVCAFVNDELDAATADILVEGGVQLVAMRCAGYNNVDLKAIWGRLHVVRVPAYSPHAVAEHAVALLLTLNRRIHKAYVRTKEGNFTLSGLVGFDLYGKTAGIIGTGQIGRIAAEIFRGFGMDVLASDPYPNEIWAAETGVRYVSMEDLFRQSDVVSLHCPLTPENHHLINDKSLSWMKKNAIIINTGRGALIDTKALIHALKTNSLGGAALDVYEEEDEYFFEDHSTSVIKDDVLARLLTFPNVLITSHQAFLTHEALTAIATTTLGNIQNYFETGDLTNEICYRCTQKTCSRKETGRCF</sequence>
<dbReference type="SUPFAM" id="SSF51735">
    <property type="entry name" value="NAD(P)-binding Rossmann-fold domains"/>
    <property type="match status" value="1"/>
</dbReference>
<dbReference type="Gene3D" id="3.40.50.720">
    <property type="entry name" value="NAD(P)-binding Rossmann-like Domain"/>
    <property type="match status" value="2"/>
</dbReference>
<feature type="domain" description="D-isomer specific 2-hydroxyacid dehydrogenase catalytic" evidence="5">
    <location>
        <begin position="15"/>
        <end position="338"/>
    </location>
</feature>
<evidence type="ECO:0000256" key="4">
    <source>
        <dbReference type="RuleBase" id="RU003719"/>
    </source>
</evidence>
<reference evidence="8" key="1">
    <citation type="journal article" date="2013" name="Stand. Genomic Sci.">
        <title>Genome sequence of the thermophilic fresh-water bacterium Spirochaeta caldaria type strain (H1(T)), reclassification of Spirochaeta caldaria, Spirochaeta stenostrepta, and Spirochaeta zuelzerae in the genus Treponema as Treponema caldaria comb. nov., Treponema stenostrepta comb. nov., and Treponema zuelzerae comb. nov., and emendation of the genus Treponema.</title>
        <authorList>
            <person name="Abt B."/>
            <person name="Goker M."/>
            <person name="Scheuner C."/>
            <person name="Han C."/>
            <person name="Lu M."/>
            <person name="Misra M."/>
            <person name="Lapidus A."/>
            <person name="Nolan M."/>
            <person name="Lucas S."/>
            <person name="Hammon N."/>
            <person name="Deshpande S."/>
            <person name="Cheng J.F."/>
            <person name="Tapia R."/>
            <person name="Goodwin L.A."/>
            <person name="Pitluck S."/>
            <person name="Liolios K."/>
            <person name="Pagani I."/>
            <person name="Ivanova N."/>
            <person name="Mavromatis K."/>
            <person name="Mikhailova N."/>
            <person name="Huntemann M."/>
            <person name="Pati A."/>
            <person name="Chen A."/>
            <person name="Palaniappan K."/>
            <person name="Land M."/>
            <person name="Hauser L."/>
            <person name="Jeffries C.D."/>
            <person name="Rohde M."/>
            <person name="Spring S."/>
            <person name="Gronow S."/>
            <person name="Detter J.C."/>
            <person name="Bristow J."/>
            <person name="Eisen J.A."/>
            <person name="Markowitz V."/>
            <person name="Hugenholtz P."/>
            <person name="Kyrpides N.C."/>
            <person name="Woyke T."/>
            <person name="Klenk H.P."/>
        </authorList>
    </citation>
    <scope>NUCLEOTIDE SEQUENCE</scope>
    <source>
        <strain evidence="8">ATCC 51460 / DSM 7334 / H1</strain>
    </source>
</reference>
<dbReference type="PROSITE" id="PS00670">
    <property type="entry name" value="D_2_HYDROXYACID_DH_2"/>
    <property type="match status" value="1"/>
</dbReference>
<feature type="domain" description="D-isomer specific 2-hydroxyacid dehydrogenase NAD-binding" evidence="6">
    <location>
        <begin position="119"/>
        <end position="307"/>
    </location>
</feature>
<dbReference type="KEGG" id="scd:Spica_0964"/>
<dbReference type="PROSITE" id="PS00671">
    <property type="entry name" value="D_2_HYDROXYACID_DH_3"/>
    <property type="match status" value="1"/>
</dbReference>
<dbReference type="SUPFAM" id="SSF52283">
    <property type="entry name" value="Formate/glycerate dehydrogenase catalytic domain-like"/>
    <property type="match status" value="1"/>
</dbReference>
<dbReference type="InterPro" id="IPR029753">
    <property type="entry name" value="D-isomer_DH_CS"/>
</dbReference>
<name>F8F2J9_GRAC1</name>
<protein>
    <submittedName>
        <fullName evidence="7">D-lactate dehydrogenase</fullName>
        <ecNumber evidence="7">1.1.1.28</ecNumber>
    </submittedName>
</protein>
<gene>
    <name evidence="7" type="ordered locus">Spica_0964</name>
</gene>
<evidence type="ECO:0000313" key="7">
    <source>
        <dbReference type="EMBL" id="AEJ19114.1"/>
    </source>
</evidence>
<dbReference type="STRING" id="744872.Spica_0964"/>
<keyword evidence="8" id="KW-1185">Reference proteome</keyword>
<dbReference type="EMBL" id="CP002868">
    <property type="protein sequence ID" value="AEJ19114.1"/>
    <property type="molecule type" value="Genomic_DNA"/>
</dbReference>